<dbReference type="AlphaFoldDB" id="T1G0K5"/>
<reference evidence="1 3" key="2">
    <citation type="journal article" date="2013" name="Nature">
        <title>Insights into bilaterian evolution from three spiralian genomes.</title>
        <authorList>
            <person name="Simakov O."/>
            <person name="Marletaz F."/>
            <person name="Cho S.J."/>
            <person name="Edsinger-Gonzales E."/>
            <person name="Havlak P."/>
            <person name="Hellsten U."/>
            <person name="Kuo D.H."/>
            <person name="Larsson T."/>
            <person name="Lv J."/>
            <person name="Arendt D."/>
            <person name="Savage R."/>
            <person name="Osoegawa K."/>
            <person name="de Jong P."/>
            <person name="Grimwood J."/>
            <person name="Chapman J.A."/>
            <person name="Shapiro H."/>
            <person name="Aerts A."/>
            <person name="Otillar R.P."/>
            <person name="Terry A.Y."/>
            <person name="Boore J.L."/>
            <person name="Grigoriev I.V."/>
            <person name="Lindberg D.R."/>
            <person name="Seaver E.C."/>
            <person name="Weisblat D.A."/>
            <person name="Putnam N.H."/>
            <person name="Rokhsar D.S."/>
        </authorList>
    </citation>
    <scope>NUCLEOTIDE SEQUENCE</scope>
</reference>
<dbReference type="PANTHER" id="PTHR13601:SF2">
    <property type="entry name" value="GAMETOGENETIN-BINDING PROTEIN 2"/>
    <property type="match status" value="1"/>
</dbReference>
<dbReference type="STRING" id="6412.T1G0K5"/>
<dbReference type="eggNOG" id="ENOG502QQ20">
    <property type="taxonomic scope" value="Eukaryota"/>
</dbReference>
<dbReference type="HOGENOM" id="CLU_053630_0_0_1"/>
<evidence type="ECO:0000313" key="2">
    <source>
        <dbReference type="EnsemblMetazoa" id="HelroP71366"/>
    </source>
</evidence>
<protein>
    <recommendedName>
        <fullName evidence="4">Gametogenetin-binding protein 2</fullName>
    </recommendedName>
</protein>
<gene>
    <name evidence="2" type="primary">20214603</name>
    <name evidence="1" type="ORF">HELRODRAFT_71366</name>
</gene>
<name>T1G0K5_HELRO</name>
<dbReference type="FunCoup" id="T1G0K5">
    <property type="interactions" value="1840"/>
</dbReference>
<accession>T1G0K5</accession>
<dbReference type="InParanoid" id="T1G0K5"/>
<proteinExistence type="predicted"/>
<dbReference type="OrthoDB" id="2422440at2759"/>
<sequence>MARLVAVSHEDDHKYQSRQLPLHIDGCSTLVIQFADICKGYNLSNGRDDYNRFVQKFKLFNREELTKLLKVSCKEIMAELAQHMPCVGCRRCVEAMFLQLTSNQHKALEPLEFIDNFLTVQLQTMLYSKELFTLFCAQGPYIKLLINSISIGRKNKRCALHCLESHKNKSINLWYEVWCLMDQSCQEEVTVLDFSGLSTTLDEHLRKHRFCPDCKNKVQRALKLLIKHDSHDAENLNGFNPALYEGLTSCPEEHVHIDCKVDFVQSLIQRGEADFIPGSRERHAKTWDIAQEEVLNGLGVHLLDRMFKVWQGLKIEEQTWHLLFFSGVEALKKKFEVACLIG</sequence>
<dbReference type="Proteomes" id="UP000015101">
    <property type="component" value="Unassembled WGS sequence"/>
</dbReference>
<dbReference type="GeneID" id="20214603"/>
<dbReference type="EnsemblMetazoa" id="HelroT71366">
    <property type="protein sequence ID" value="HelroP71366"/>
    <property type="gene ID" value="HelroG71366"/>
</dbReference>
<keyword evidence="3" id="KW-1185">Reference proteome</keyword>
<dbReference type="CTD" id="20214603"/>
<evidence type="ECO:0008006" key="4">
    <source>
        <dbReference type="Google" id="ProtNLM"/>
    </source>
</evidence>
<dbReference type="KEGG" id="hro:HELRODRAFT_71366"/>
<evidence type="ECO:0000313" key="1">
    <source>
        <dbReference type="EMBL" id="ESO11604.1"/>
    </source>
</evidence>
<reference evidence="3" key="1">
    <citation type="submission" date="2012-12" db="EMBL/GenBank/DDBJ databases">
        <authorList>
            <person name="Hellsten U."/>
            <person name="Grimwood J."/>
            <person name="Chapman J.A."/>
            <person name="Shapiro H."/>
            <person name="Aerts A."/>
            <person name="Otillar R.P."/>
            <person name="Terry A.Y."/>
            <person name="Boore J.L."/>
            <person name="Simakov O."/>
            <person name="Marletaz F."/>
            <person name="Cho S.-J."/>
            <person name="Edsinger-Gonzales E."/>
            <person name="Havlak P."/>
            <person name="Kuo D.-H."/>
            <person name="Larsson T."/>
            <person name="Lv J."/>
            <person name="Arendt D."/>
            <person name="Savage R."/>
            <person name="Osoegawa K."/>
            <person name="de Jong P."/>
            <person name="Lindberg D.R."/>
            <person name="Seaver E.C."/>
            <person name="Weisblat D.A."/>
            <person name="Putnam N.H."/>
            <person name="Grigoriev I.V."/>
            <person name="Rokhsar D.S."/>
        </authorList>
    </citation>
    <scope>NUCLEOTIDE SEQUENCE</scope>
</reference>
<organism evidence="2 3">
    <name type="scientific">Helobdella robusta</name>
    <name type="common">Californian leech</name>
    <dbReference type="NCBI Taxonomy" id="6412"/>
    <lineage>
        <taxon>Eukaryota</taxon>
        <taxon>Metazoa</taxon>
        <taxon>Spiralia</taxon>
        <taxon>Lophotrochozoa</taxon>
        <taxon>Annelida</taxon>
        <taxon>Clitellata</taxon>
        <taxon>Hirudinea</taxon>
        <taxon>Rhynchobdellida</taxon>
        <taxon>Glossiphoniidae</taxon>
        <taxon>Helobdella</taxon>
    </lineage>
</organism>
<dbReference type="EMBL" id="KB095812">
    <property type="protein sequence ID" value="ESO11604.1"/>
    <property type="molecule type" value="Genomic_DNA"/>
</dbReference>
<dbReference type="EMBL" id="AMQM01002480">
    <property type="status" value="NOT_ANNOTATED_CDS"/>
    <property type="molecule type" value="Genomic_DNA"/>
</dbReference>
<evidence type="ECO:0000313" key="3">
    <source>
        <dbReference type="Proteomes" id="UP000015101"/>
    </source>
</evidence>
<dbReference type="InterPro" id="IPR026073">
    <property type="entry name" value="GGNBP2"/>
</dbReference>
<dbReference type="RefSeq" id="XP_009010092.1">
    <property type="nucleotide sequence ID" value="XM_009011844.1"/>
</dbReference>
<reference evidence="2" key="3">
    <citation type="submission" date="2015-06" db="UniProtKB">
        <authorList>
            <consortium name="EnsemblMetazoa"/>
        </authorList>
    </citation>
    <scope>IDENTIFICATION</scope>
</reference>
<dbReference type="PANTHER" id="PTHR13601">
    <property type="entry name" value="GAMETOGENETIN-BINDING PROTEIN 2"/>
    <property type="match status" value="1"/>
</dbReference>